<dbReference type="InterPro" id="IPR003615">
    <property type="entry name" value="HNH_nuc"/>
</dbReference>
<sequence length="372" mass="43764">MNYEIFKNINKIIERDSKTTTYKFALLRGTIDIIQENSPFINSKDDKVYIPLWLLVEKWLVYYYPIFEANISFAQIQGNVQLAFERPFKELTDRYQPYGGFSAFYNDLKYKGIPQDIQPVFVKLIKKLRNTIVTMPMRYIGRSISNEEYSIYKFNLVKTSLRSVKIDKEYLIQSFGSFWISKEYYEAFKLLGSFITGQDSLLVKWSEFSVSASNKLLSTQTVLQEVLKSPVTERDVKESKVKYKELLKSEGAVFCVWTGDKISNYDIDHVIPFSVLKNNDLWNLLPAKPSINNLKRDKLPSVNLIERQKNLILYYWELLHNTNSTRFDKEIKISLLGDSSFENWRTDAIQQLQKTCDYLITIRGFEEWNIKN</sequence>
<gene>
    <name evidence="2" type="ORF">DR864_20235</name>
</gene>
<evidence type="ECO:0000259" key="1">
    <source>
        <dbReference type="Pfam" id="PF13395"/>
    </source>
</evidence>
<feature type="domain" description="HNH nuclease" evidence="1">
    <location>
        <begin position="262"/>
        <end position="300"/>
    </location>
</feature>
<dbReference type="RefSeq" id="WP_114068677.1">
    <property type="nucleotide sequence ID" value="NZ_CP030850.1"/>
</dbReference>
<name>A0A344TMN8_9BACT</name>
<protein>
    <recommendedName>
        <fullName evidence="1">HNH nuclease domain-containing protein</fullName>
    </recommendedName>
</protein>
<organism evidence="2 3">
    <name type="scientific">Runella rosea</name>
    <dbReference type="NCBI Taxonomy" id="2259595"/>
    <lineage>
        <taxon>Bacteria</taxon>
        <taxon>Pseudomonadati</taxon>
        <taxon>Bacteroidota</taxon>
        <taxon>Cytophagia</taxon>
        <taxon>Cytophagales</taxon>
        <taxon>Spirosomataceae</taxon>
        <taxon>Runella</taxon>
    </lineage>
</organism>
<dbReference type="Proteomes" id="UP000251993">
    <property type="component" value="Chromosome"/>
</dbReference>
<dbReference type="CDD" id="cd00085">
    <property type="entry name" value="HNHc"/>
    <property type="match status" value="1"/>
</dbReference>
<dbReference type="AlphaFoldDB" id="A0A344TMN8"/>
<dbReference type="KEGG" id="run:DR864_20235"/>
<dbReference type="Pfam" id="PF13395">
    <property type="entry name" value="HNH_4"/>
    <property type="match status" value="1"/>
</dbReference>
<dbReference type="Gene3D" id="1.10.30.50">
    <property type="match status" value="1"/>
</dbReference>
<dbReference type="EMBL" id="CP030850">
    <property type="protein sequence ID" value="AXE19909.1"/>
    <property type="molecule type" value="Genomic_DNA"/>
</dbReference>
<dbReference type="OrthoDB" id="7348755at2"/>
<proteinExistence type="predicted"/>
<keyword evidence="3" id="KW-1185">Reference proteome</keyword>
<evidence type="ECO:0000313" key="3">
    <source>
        <dbReference type="Proteomes" id="UP000251993"/>
    </source>
</evidence>
<accession>A0A344TMN8</accession>
<reference evidence="2 3" key="1">
    <citation type="submission" date="2018-07" db="EMBL/GenBank/DDBJ databases">
        <title>Genome sequencing of Runella.</title>
        <authorList>
            <person name="Baek M.-G."/>
            <person name="Yi H."/>
        </authorList>
    </citation>
    <scope>NUCLEOTIDE SEQUENCE [LARGE SCALE GENOMIC DNA]</scope>
    <source>
        <strain evidence="2 3">HYN0085</strain>
    </source>
</reference>
<evidence type="ECO:0000313" key="2">
    <source>
        <dbReference type="EMBL" id="AXE19909.1"/>
    </source>
</evidence>